<dbReference type="AlphaFoldDB" id="A0A507BQC1"/>
<accession>A0A507BQC1</accession>
<name>A0A507BQC1_9FUNG</name>
<evidence type="ECO:0000256" key="1">
    <source>
        <dbReference type="SAM" id="Phobius"/>
    </source>
</evidence>
<organism evidence="2 3">
    <name type="scientific">Synchytrium endobioticum</name>
    <dbReference type="NCBI Taxonomy" id="286115"/>
    <lineage>
        <taxon>Eukaryota</taxon>
        <taxon>Fungi</taxon>
        <taxon>Fungi incertae sedis</taxon>
        <taxon>Chytridiomycota</taxon>
        <taxon>Chytridiomycota incertae sedis</taxon>
        <taxon>Chytridiomycetes</taxon>
        <taxon>Synchytriales</taxon>
        <taxon>Synchytriaceae</taxon>
        <taxon>Synchytrium</taxon>
    </lineage>
</organism>
<evidence type="ECO:0000313" key="2">
    <source>
        <dbReference type="EMBL" id="TPX31447.1"/>
    </source>
</evidence>
<keyword evidence="1" id="KW-0812">Transmembrane</keyword>
<sequence length="134" mass="14882">MRVRCRPWVTTAVDSQTDECQPVVRCLVLVGMLIDTKTVSTVLAFSGGQTRDGAGPRTEAFSYYARPLLFSPVKVPPELSSCRVQTCSAQLPRKNLQEITSENLLFSICRFSWSTILLPLVLLLPLRPVLMEPG</sequence>
<comment type="caution">
    <text evidence="2">The sequence shown here is derived from an EMBL/GenBank/DDBJ whole genome shotgun (WGS) entry which is preliminary data.</text>
</comment>
<reference evidence="2 3" key="1">
    <citation type="journal article" date="2019" name="Sci. Rep.">
        <title>Comparative genomics of chytrid fungi reveal insights into the obligate biotrophic and pathogenic lifestyle of Synchytrium endobioticum.</title>
        <authorList>
            <person name="van de Vossenberg B.T.L.H."/>
            <person name="Warris S."/>
            <person name="Nguyen H.D.T."/>
            <person name="van Gent-Pelzer M.P.E."/>
            <person name="Joly D.L."/>
            <person name="van de Geest H.C."/>
            <person name="Bonants P.J.M."/>
            <person name="Smith D.S."/>
            <person name="Levesque C.A."/>
            <person name="van der Lee T.A.J."/>
        </authorList>
    </citation>
    <scope>NUCLEOTIDE SEQUENCE [LARGE SCALE GENOMIC DNA]</scope>
    <source>
        <strain evidence="2 3">MB42</strain>
    </source>
</reference>
<feature type="transmembrane region" description="Helical" evidence="1">
    <location>
        <begin position="103"/>
        <end position="124"/>
    </location>
</feature>
<proteinExistence type="predicted"/>
<keyword evidence="3" id="KW-1185">Reference proteome</keyword>
<keyword evidence="1" id="KW-1133">Transmembrane helix</keyword>
<feature type="non-terminal residue" evidence="2">
    <location>
        <position position="134"/>
    </location>
</feature>
<keyword evidence="1" id="KW-0472">Membrane</keyword>
<dbReference type="VEuPathDB" id="FungiDB:SeMB42_g07757"/>
<dbReference type="EMBL" id="QEAN01000616">
    <property type="protein sequence ID" value="TPX31447.1"/>
    <property type="molecule type" value="Genomic_DNA"/>
</dbReference>
<dbReference type="Proteomes" id="UP000317494">
    <property type="component" value="Unassembled WGS sequence"/>
</dbReference>
<gene>
    <name evidence="2" type="ORF">SeMB42_g07757</name>
</gene>
<protein>
    <submittedName>
        <fullName evidence="2">Uncharacterized protein</fullName>
    </submittedName>
</protein>
<evidence type="ECO:0000313" key="3">
    <source>
        <dbReference type="Proteomes" id="UP000317494"/>
    </source>
</evidence>